<feature type="region of interest" description="Disordered" evidence="1">
    <location>
        <begin position="299"/>
        <end position="327"/>
    </location>
</feature>
<dbReference type="AlphaFoldDB" id="A0A8J9UFF4"/>
<proteinExistence type="predicted"/>
<feature type="region of interest" description="Disordered" evidence="1">
    <location>
        <begin position="167"/>
        <end position="194"/>
    </location>
</feature>
<keyword evidence="3" id="KW-1185">Reference proteome</keyword>
<feature type="non-terminal residue" evidence="2">
    <location>
        <position position="366"/>
    </location>
</feature>
<evidence type="ECO:0000256" key="1">
    <source>
        <dbReference type="SAM" id="MobiDB-lite"/>
    </source>
</evidence>
<protein>
    <submittedName>
        <fullName evidence="2">Uncharacterized protein</fullName>
    </submittedName>
</protein>
<dbReference type="OrthoDB" id="10072016at2759"/>
<evidence type="ECO:0000313" key="2">
    <source>
        <dbReference type="EMBL" id="CAH0719077.1"/>
    </source>
</evidence>
<dbReference type="EMBL" id="OV170233">
    <property type="protein sequence ID" value="CAH0719077.1"/>
    <property type="molecule type" value="Genomic_DNA"/>
</dbReference>
<reference evidence="2" key="1">
    <citation type="submission" date="2021-12" db="EMBL/GenBank/DDBJ databases">
        <authorList>
            <person name="Martin H S."/>
        </authorList>
    </citation>
    <scope>NUCLEOTIDE SEQUENCE</scope>
</reference>
<sequence>MSTSKHQICFSSKKCDTHNATTRCRIFGPMKRHWREILTDYKTTYSNVSTINKCYFPQLLKELMARIDINKENNSRKGFEASGIFPFNPSRVTVKIPTVQNQESRQFDASLLEFLQRNRRSQPIKTGQNRKLTVIPGKSISTEEAEELTTKAKNLKNDTKITKQIENRDSNLPGPSNITTMKKEKVKHTKTESSGLKRIMPSRQLCIGALNIYLQPLAADLNEFVPVQYLIILPKKSKLNTPFYGDAPKCLQKIITDLPKNNPEPCQNSPNKKTPKIIITSNIVIKEASPEKRIVLRDIDTQINERKRKQTSTPKGQSSKMKRKKKHIICNSDSSLSSNISFHAADDSDYGNFDNYIASCLQEQEE</sequence>
<evidence type="ECO:0000313" key="3">
    <source>
        <dbReference type="Proteomes" id="UP000838878"/>
    </source>
</evidence>
<organism evidence="2 3">
    <name type="scientific">Brenthis ino</name>
    <name type="common">lesser marbled fritillary</name>
    <dbReference type="NCBI Taxonomy" id="405034"/>
    <lineage>
        <taxon>Eukaryota</taxon>
        <taxon>Metazoa</taxon>
        <taxon>Ecdysozoa</taxon>
        <taxon>Arthropoda</taxon>
        <taxon>Hexapoda</taxon>
        <taxon>Insecta</taxon>
        <taxon>Pterygota</taxon>
        <taxon>Neoptera</taxon>
        <taxon>Endopterygota</taxon>
        <taxon>Lepidoptera</taxon>
        <taxon>Glossata</taxon>
        <taxon>Ditrysia</taxon>
        <taxon>Papilionoidea</taxon>
        <taxon>Nymphalidae</taxon>
        <taxon>Heliconiinae</taxon>
        <taxon>Argynnini</taxon>
        <taxon>Brenthis</taxon>
    </lineage>
</organism>
<gene>
    <name evidence="2" type="ORF">BINO364_LOCUS5467</name>
</gene>
<name>A0A8J9UFF4_9NEOP</name>
<accession>A0A8J9UFF4</accession>
<dbReference type="Proteomes" id="UP000838878">
    <property type="component" value="Chromosome 13"/>
</dbReference>